<gene>
    <name evidence="12" type="primary">ggt</name>
    <name evidence="12" type="ORF">GHC57_02555</name>
</gene>
<comment type="catalytic activity">
    <reaction evidence="8 11">
        <text>an N-terminal (5-L-glutamyl)-[peptide] + an alpha-amino acid = 5-L-glutamyl amino acid + an N-terminal L-alpha-aminoacyl-[peptide]</text>
        <dbReference type="Rhea" id="RHEA:23904"/>
        <dbReference type="Rhea" id="RHEA-COMP:9780"/>
        <dbReference type="Rhea" id="RHEA-COMP:9795"/>
        <dbReference type="ChEBI" id="CHEBI:77644"/>
        <dbReference type="ChEBI" id="CHEBI:78597"/>
        <dbReference type="ChEBI" id="CHEBI:78599"/>
        <dbReference type="ChEBI" id="CHEBI:78608"/>
        <dbReference type="EC" id="2.3.2.2"/>
    </reaction>
</comment>
<protein>
    <recommendedName>
        <fullName evidence="11">Glutathione hydrolase proenzyme</fullName>
        <ecNumber evidence="11">2.3.2.2</ecNumber>
        <ecNumber evidence="11">3.4.19.13</ecNumber>
    </recommendedName>
    <component>
        <recommendedName>
            <fullName evidence="11">Glutathione hydrolase large chain</fullName>
        </recommendedName>
    </component>
    <component>
        <recommendedName>
            <fullName evidence="11">Glutathione hydrolase small chain</fullName>
        </recommendedName>
    </component>
</protein>
<dbReference type="GO" id="GO:0006751">
    <property type="term" value="P:glutathione catabolic process"/>
    <property type="evidence" value="ECO:0007669"/>
    <property type="project" value="UniProtKB-UniRule"/>
</dbReference>
<dbReference type="Pfam" id="PF01019">
    <property type="entry name" value="G_glu_transpept"/>
    <property type="match status" value="1"/>
</dbReference>
<dbReference type="InterPro" id="IPR043138">
    <property type="entry name" value="GGT_lsub"/>
</dbReference>
<dbReference type="PANTHER" id="PTHR43199:SF1">
    <property type="entry name" value="GLUTATHIONE HYDROLASE PROENZYME"/>
    <property type="match status" value="1"/>
</dbReference>
<evidence type="ECO:0000313" key="12">
    <source>
        <dbReference type="EMBL" id="MQX35392.1"/>
    </source>
</evidence>
<name>A0A7X2D3B2_9PROT</name>
<dbReference type="OrthoDB" id="9781342at2"/>
<comment type="catalytic activity">
    <reaction evidence="1 11">
        <text>an S-substituted glutathione + H2O = an S-substituted L-cysteinylglycine + L-glutamate</text>
        <dbReference type="Rhea" id="RHEA:59468"/>
        <dbReference type="ChEBI" id="CHEBI:15377"/>
        <dbReference type="ChEBI" id="CHEBI:29985"/>
        <dbReference type="ChEBI" id="CHEBI:90779"/>
        <dbReference type="ChEBI" id="CHEBI:143103"/>
        <dbReference type="EC" id="3.4.19.13"/>
    </reaction>
</comment>
<keyword evidence="5 11" id="KW-0378">Hydrolase</keyword>
<comment type="pathway">
    <text evidence="11">Sulfur metabolism; glutathione metabolism.</text>
</comment>
<dbReference type="InterPro" id="IPR000101">
    <property type="entry name" value="GGT_peptidase"/>
</dbReference>
<comment type="similarity">
    <text evidence="3 11">Belongs to the gamma-glutamyltransferase family.</text>
</comment>
<evidence type="ECO:0000256" key="2">
    <source>
        <dbReference type="ARBA" id="ARBA00001089"/>
    </source>
</evidence>
<dbReference type="EMBL" id="WIVE01000003">
    <property type="protein sequence ID" value="MQX35392.1"/>
    <property type="molecule type" value="Genomic_DNA"/>
</dbReference>
<organism evidence="12 13">
    <name type="scientific">Roseospira navarrensis</name>
    <dbReference type="NCBI Taxonomy" id="140058"/>
    <lineage>
        <taxon>Bacteria</taxon>
        <taxon>Pseudomonadati</taxon>
        <taxon>Pseudomonadota</taxon>
        <taxon>Alphaproteobacteria</taxon>
        <taxon>Rhodospirillales</taxon>
        <taxon>Rhodospirillaceae</taxon>
        <taxon>Roseospira</taxon>
    </lineage>
</organism>
<dbReference type="AlphaFoldDB" id="A0A7X2D3B2"/>
<dbReference type="PANTHER" id="PTHR43199">
    <property type="entry name" value="GLUTATHIONE HYDROLASE"/>
    <property type="match status" value="1"/>
</dbReference>
<evidence type="ECO:0000256" key="6">
    <source>
        <dbReference type="ARBA" id="ARBA00023145"/>
    </source>
</evidence>
<feature type="binding site" evidence="10">
    <location>
        <position position="497"/>
    </location>
    <ligand>
        <name>L-glutamate</name>
        <dbReference type="ChEBI" id="CHEBI:29985"/>
    </ligand>
</feature>
<keyword evidence="11" id="KW-0317">Glutathione biosynthesis</keyword>
<proteinExistence type="inferred from homology"/>
<keyword evidence="4 11" id="KW-0808">Transferase</keyword>
<dbReference type="EC" id="2.3.2.2" evidence="11"/>
<dbReference type="NCBIfam" id="TIGR00066">
    <property type="entry name" value="g_glut_trans"/>
    <property type="match status" value="1"/>
</dbReference>
<keyword evidence="7 11" id="KW-0012">Acyltransferase</keyword>
<evidence type="ECO:0000256" key="3">
    <source>
        <dbReference type="ARBA" id="ARBA00009381"/>
    </source>
</evidence>
<evidence type="ECO:0000313" key="13">
    <source>
        <dbReference type="Proteomes" id="UP000434582"/>
    </source>
</evidence>
<dbReference type="EC" id="3.4.19.13" evidence="11"/>
<evidence type="ECO:0000256" key="8">
    <source>
        <dbReference type="ARBA" id="ARBA00047417"/>
    </source>
</evidence>
<dbReference type="InterPro" id="IPR051792">
    <property type="entry name" value="GGT_bact"/>
</dbReference>
<reference evidence="12 13" key="1">
    <citation type="submission" date="2019-10" db="EMBL/GenBank/DDBJ databases">
        <title>Draft whole-genome sequence of the purple nonsulfur photosynthetic bacterium Roseospira navarrensis DSM 15114.</title>
        <authorList>
            <person name="Kyndt J.A."/>
            <person name="Meyer T.E."/>
        </authorList>
    </citation>
    <scope>NUCLEOTIDE SEQUENCE [LARGE SCALE GENOMIC DNA]</scope>
    <source>
        <strain evidence="12 13">DSM 15114</strain>
    </source>
</reference>
<feature type="binding site" evidence="10">
    <location>
        <begin position="475"/>
        <end position="476"/>
    </location>
    <ligand>
        <name>L-glutamate</name>
        <dbReference type="ChEBI" id="CHEBI:29985"/>
    </ligand>
</feature>
<dbReference type="Gene3D" id="1.10.246.130">
    <property type="match status" value="1"/>
</dbReference>
<dbReference type="SUPFAM" id="SSF56235">
    <property type="entry name" value="N-terminal nucleophile aminohydrolases (Ntn hydrolases)"/>
    <property type="match status" value="1"/>
</dbReference>
<dbReference type="GO" id="GO:0006750">
    <property type="term" value="P:glutathione biosynthetic process"/>
    <property type="evidence" value="ECO:0007669"/>
    <property type="project" value="UniProtKB-KW"/>
</dbReference>
<evidence type="ECO:0000256" key="10">
    <source>
        <dbReference type="PIRSR" id="PIRSR600101-2"/>
    </source>
</evidence>
<accession>A0A7X2D3B2</accession>
<comment type="PTM">
    <text evidence="11">Cleaved by autocatalysis into a large and a small subunit.</text>
</comment>
<evidence type="ECO:0000256" key="9">
    <source>
        <dbReference type="PIRSR" id="PIRSR600101-1"/>
    </source>
</evidence>
<feature type="binding site" evidence="10">
    <location>
        <position position="450"/>
    </location>
    <ligand>
        <name>L-glutamate</name>
        <dbReference type="ChEBI" id="CHEBI:29985"/>
    </ligand>
</feature>
<comment type="subunit">
    <text evidence="11">This enzyme consists of two polypeptide chains, which are synthesized in precursor form from a single polypeptide.</text>
</comment>
<dbReference type="Gene3D" id="3.60.20.40">
    <property type="match status" value="1"/>
</dbReference>
<evidence type="ECO:0000256" key="4">
    <source>
        <dbReference type="ARBA" id="ARBA00022679"/>
    </source>
</evidence>
<comment type="catalytic activity">
    <reaction evidence="2 11">
        <text>glutathione + H2O = L-cysteinylglycine + L-glutamate</text>
        <dbReference type="Rhea" id="RHEA:28807"/>
        <dbReference type="ChEBI" id="CHEBI:15377"/>
        <dbReference type="ChEBI" id="CHEBI:29985"/>
        <dbReference type="ChEBI" id="CHEBI:57925"/>
        <dbReference type="ChEBI" id="CHEBI:61694"/>
        <dbReference type="EC" id="3.4.19.13"/>
    </reaction>
</comment>
<evidence type="ECO:0000256" key="1">
    <source>
        <dbReference type="ARBA" id="ARBA00001049"/>
    </source>
</evidence>
<dbReference type="RefSeq" id="WP_153340829.1">
    <property type="nucleotide sequence ID" value="NZ_WIVE01000003.1"/>
</dbReference>
<feature type="active site" description="Nucleophile" evidence="9">
    <location>
        <position position="410"/>
    </location>
</feature>
<dbReference type="InterPro" id="IPR043137">
    <property type="entry name" value="GGT_ssub_C"/>
</dbReference>
<dbReference type="Proteomes" id="UP000434582">
    <property type="component" value="Unassembled WGS sequence"/>
</dbReference>
<keyword evidence="13" id="KW-1185">Reference proteome</keyword>
<feature type="binding site" evidence="10">
    <location>
        <position position="121"/>
    </location>
    <ligand>
        <name>L-glutamate</name>
        <dbReference type="ChEBI" id="CHEBI:29985"/>
    </ligand>
</feature>
<evidence type="ECO:0000256" key="5">
    <source>
        <dbReference type="ARBA" id="ARBA00022801"/>
    </source>
</evidence>
<dbReference type="GO" id="GO:0036374">
    <property type="term" value="F:glutathione hydrolase activity"/>
    <property type="evidence" value="ECO:0007669"/>
    <property type="project" value="UniProtKB-UniRule"/>
</dbReference>
<evidence type="ECO:0000256" key="7">
    <source>
        <dbReference type="ARBA" id="ARBA00023315"/>
    </source>
</evidence>
<dbReference type="UniPathway" id="UPA00204"/>
<dbReference type="PRINTS" id="PR01210">
    <property type="entry name" value="GGTRANSPTASE"/>
</dbReference>
<comment type="caution">
    <text evidence="12">The sequence shown here is derived from an EMBL/GenBank/DDBJ whole genome shotgun (WGS) entry which is preliminary data.</text>
</comment>
<dbReference type="InterPro" id="IPR029055">
    <property type="entry name" value="Ntn_hydrolases_N"/>
</dbReference>
<evidence type="ECO:0000256" key="11">
    <source>
        <dbReference type="RuleBase" id="RU368036"/>
    </source>
</evidence>
<sequence>MTPGNRAPILVLAVLIVLGALVFTQAGGDRTPPPAPSVAEDPTRTEGGSVIARDFMVAAANPLAAEAGRSVLAAGGTAADAAVAVQAMLNLVEPQSSGIGGGAFVLYWDAAQQELVTLDGRETAPMAADETYWLGPDGEPVGWWEAVVGGRSVGVPGTLKLLETLHGRFGSLPWPDLWQPAIDTAEAGFAISPRLAASIAAAQDRELARFETTRAYFFNPDGSPKTAGTILKNPAFADTLQRIAAEGSAPFYTGDIAADIFGAVRTDINPGILTREDLAAYEVKERDPVCVDYRGDRVCGMGPPTSGGLTVGQILGLLETFDLPAMGPSAEAWHLYVEAAKLAYADRGLYMADSDYVPMPTAGLIDPDYLTDRAALIDPDRAMDTAEPGEPPRDEAALWAPDTQPERPGTSHFVIVDQAGNMLSMTTTIETGFGSRVMTRGFLLNNELTDFSRAPAAEDGRPIANRVEGGKRPRSSMSPTIVLRDGAPVLLIGSPGGSRIINYVANAVVGILDWDMDPQVAVSMGHVVNRNGPTEVEQGTPAQAYADQLLALGHEVTARPLESGLHAILIRDGQLIGAADPRREGVAVGE</sequence>
<keyword evidence="6 11" id="KW-0865">Zymogen</keyword>
<dbReference type="GO" id="GO:0103068">
    <property type="term" value="F:leukotriene C4 gamma-glutamyl transferase activity"/>
    <property type="evidence" value="ECO:0007669"/>
    <property type="project" value="UniProtKB-EC"/>
</dbReference>